<accession>A0A0G1G0E8</accession>
<proteinExistence type="predicted"/>
<reference evidence="1 2" key="1">
    <citation type="journal article" date="2015" name="Nature">
        <title>rRNA introns, odd ribosomes, and small enigmatic genomes across a large radiation of phyla.</title>
        <authorList>
            <person name="Brown C.T."/>
            <person name="Hug L.A."/>
            <person name="Thomas B.C."/>
            <person name="Sharon I."/>
            <person name="Castelle C.J."/>
            <person name="Singh A."/>
            <person name="Wilkins M.J."/>
            <person name="Williams K.H."/>
            <person name="Banfield J.F."/>
        </authorList>
    </citation>
    <scope>NUCLEOTIDE SEQUENCE [LARGE SCALE GENOMIC DNA]</scope>
</reference>
<comment type="caution">
    <text evidence="1">The sequence shown here is derived from an EMBL/GenBank/DDBJ whole genome shotgun (WGS) entry which is preliminary data.</text>
</comment>
<dbReference type="AlphaFoldDB" id="A0A0G1G0E8"/>
<dbReference type="EMBL" id="LCFK01000045">
    <property type="protein sequence ID" value="KKS92433.1"/>
    <property type="molecule type" value="Genomic_DNA"/>
</dbReference>
<evidence type="ECO:0000313" key="1">
    <source>
        <dbReference type="EMBL" id="KKS92433.1"/>
    </source>
</evidence>
<evidence type="ECO:0000313" key="2">
    <source>
        <dbReference type="Proteomes" id="UP000033980"/>
    </source>
</evidence>
<name>A0A0G1G0E8_9BACT</name>
<dbReference type="Proteomes" id="UP000033980">
    <property type="component" value="Unassembled WGS sequence"/>
</dbReference>
<gene>
    <name evidence="1" type="ORF">UV68_C0045G0001</name>
</gene>
<sequence>PILSQVSSTVNLTERQSWNIVAQMNSEKEGHSEARVNFDIQTEKRTRRGKYKLYVIDGENKDLVYEGKLGKLADILISNSIVLRCIQKGWGILFVIHPKGVLSFPDLIG</sequence>
<organism evidence="1 2">
    <name type="scientific">Candidatus Collierbacteria bacterium GW2011_GWC2_43_12</name>
    <dbReference type="NCBI Taxonomy" id="1618390"/>
    <lineage>
        <taxon>Bacteria</taxon>
        <taxon>Candidatus Collieribacteriota</taxon>
    </lineage>
</organism>
<protein>
    <submittedName>
        <fullName evidence="1">Uncharacterized protein</fullName>
    </submittedName>
</protein>
<feature type="non-terminal residue" evidence="1">
    <location>
        <position position="1"/>
    </location>
</feature>